<dbReference type="GO" id="GO:0006261">
    <property type="term" value="P:DNA-templated DNA replication"/>
    <property type="evidence" value="ECO:0007669"/>
    <property type="project" value="TreeGrafter"/>
</dbReference>
<feature type="compositionally biased region" description="Low complexity" evidence="5">
    <location>
        <begin position="895"/>
        <end position="917"/>
    </location>
</feature>
<evidence type="ECO:0000256" key="2">
    <source>
        <dbReference type="ARBA" id="ARBA00007925"/>
    </source>
</evidence>
<proteinExistence type="inferred from homology"/>
<feature type="region of interest" description="Disordered" evidence="5">
    <location>
        <begin position="895"/>
        <end position="920"/>
    </location>
</feature>
<dbReference type="GO" id="GO:0005634">
    <property type="term" value="C:nucleus"/>
    <property type="evidence" value="ECO:0007669"/>
    <property type="project" value="UniProtKB-SubCell"/>
</dbReference>
<organism evidence="6 7">
    <name type="scientific">Dendroctonus ponderosae</name>
    <name type="common">Mountain pine beetle</name>
    <dbReference type="NCBI Taxonomy" id="77166"/>
    <lineage>
        <taxon>Eukaryota</taxon>
        <taxon>Metazoa</taxon>
        <taxon>Ecdysozoa</taxon>
        <taxon>Arthropoda</taxon>
        <taxon>Hexapoda</taxon>
        <taxon>Insecta</taxon>
        <taxon>Pterygota</taxon>
        <taxon>Neoptera</taxon>
        <taxon>Endopterygota</taxon>
        <taxon>Coleoptera</taxon>
        <taxon>Polyphaga</taxon>
        <taxon>Cucujiformia</taxon>
        <taxon>Curculionidae</taxon>
        <taxon>Scolytinae</taxon>
        <taxon>Dendroctonus</taxon>
    </lineage>
</organism>
<dbReference type="STRING" id="77166.U4UHS8"/>
<gene>
    <name evidence="6" type="ORF">D910_06797</name>
</gene>
<evidence type="ECO:0000313" key="6">
    <source>
        <dbReference type="EMBL" id="ERL89430.1"/>
    </source>
</evidence>
<dbReference type="PANTHER" id="PTHR13489">
    <property type="entry name" value="MINI-CHROMOSOME MAINTENANCE COMPLEX-BINDING PROTEIN"/>
    <property type="match status" value="1"/>
</dbReference>
<dbReference type="Pfam" id="PF09739">
    <property type="entry name" value="MCM_bind"/>
    <property type="match status" value="1"/>
</dbReference>
<evidence type="ECO:0000256" key="4">
    <source>
        <dbReference type="ARBA" id="ARBA00023242"/>
    </source>
</evidence>
<name>U4UHS8_DENPD</name>
<evidence type="ECO:0000256" key="3">
    <source>
        <dbReference type="ARBA" id="ARBA00015405"/>
    </source>
</evidence>
<dbReference type="Proteomes" id="UP000030742">
    <property type="component" value="Unassembled WGS sequence"/>
</dbReference>
<dbReference type="EMBL" id="KB632169">
    <property type="protein sequence ID" value="ERL89430.1"/>
    <property type="molecule type" value="Genomic_DNA"/>
</dbReference>
<evidence type="ECO:0000256" key="1">
    <source>
        <dbReference type="ARBA" id="ARBA00004123"/>
    </source>
</evidence>
<reference evidence="6 7" key="1">
    <citation type="journal article" date="2013" name="Genome Biol.">
        <title>Draft genome of the mountain pine beetle, Dendroctonus ponderosae Hopkins, a major forest pest.</title>
        <authorList>
            <person name="Keeling C.I."/>
            <person name="Yuen M.M."/>
            <person name="Liao N.Y."/>
            <person name="Docking T.R."/>
            <person name="Chan S.K."/>
            <person name="Taylor G.A."/>
            <person name="Palmquist D.L."/>
            <person name="Jackman S.D."/>
            <person name="Nguyen A."/>
            <person name="Li M."/>
            <person name="Henderson H."/>
            <person name="Janes J.K."/>
            <person name="Zhao Y."/>
            <person name="Pandoh P."/>
            <person name="Moore R."/>
            <person name="Sperling F.A."/>
            <person name="Huber D.P."/>
            <person name="Birol I."/>
            <person name="Jones S.J."/>
            <person name="Bohlmann J."/>
        </authorList>
    </citation>
    <scope>NUCLEOTIDE SEQUENCE</scope>
</reference>
<accession>U4UHS8</accession>
<feature type="region of interest" description="Disordered" evidence="5">
    <location>
        <begin position="137"/>
        <end position="174"/>
    </location>
</feature>
<comment type="subcellular location">
    <subcellularLocation>
        <location evidence="1">Nucleus</location>
    </subcellularLocation>
</comment>
<dbReference type="PANTHER" id="PTHR13489:SF0">
    <property type="entry name" value="MINI-CHROMOSOME MAINTENANCE COMPLEX-BINDING PROTEIN"/>
    <property type="match status" value="1"/>
</dbReference>
<comment type="similarity">
    <text evidence="2">Belongs to the MCMBP family.</text>
</comment>
<feature type="region of interest" description="Disordered" evidence="5">
    <location>
        <begin position="1118"/>
        <end position="1145"/>
    </location>
</feature>
<evidence type="ECO:0000256" key="5">
    <source>
        <dbReference type="SAM" id="MobiDB-lite"/>
    </source>
</evidence>
<sequence>MDFLHISIDEWLLNEEENMKRLQHDAIWNKIPLINTNEIHNFNNGTLVRFRGMIQDMYGPEYYMETFEVRNEATNEITRGTSKYMDLVSCTEGMDVRFIEDPRHTRERHCYVATSVPGLNKWVQDCERTQFTIAAPPAASSTSQKRPIDDVMDVDGDNPSGSGSLPKKVSNSGSCKETPANPLCSMEHLLNHPLGDANAKVCHLKVYNESDSLKLNDVCEFVGFLSINPLIESALADTDLGTELELQIHHPPTSVIPRIHVVHFKALNHLNPLLSDSEVNNGLNLGAIKKDLLTLLSQLFMGDVLAAEYLICHLISEIYSRRDIPLGKFSLNIFNLPKLESIDVVTEIYKFLERLVPASHYLPLTLENMNTLSFTPKKDYDCNRLTSGILQLSKNTHLVLDETKLQEGKLNTCGIQAVKTLANAIKDQKVAYDFNYYPIVYECDIPFLILSEGKSMLPSDVGIPLAPEEASIKTFSEILQAADHFLNPELLTNIRKYLTQARLIKYDISEEVQVVIQEEFVRMRQNSNITAEDLHGLLVLSRLICLSEGNGVKIKLSRNKLKSVRFKFLGLQSVPLSKKFGKTLVWTIFYFPFRNSPIQKDKFGIESSDSDEELDSLQDQSFVVSDEEDSEEYTRKNSVINISKLDTNVHFPPYLSHGDFEHKSLATGLFAKSDNDHENSSCYHTASHTDNFSTDEHDSIKDSQNVVTQFKGLHVTDSGADLPELAHDVEYFNELDTKWQTFWTENGEKLIWNAWITKYSAFINPNYVSQNIEKESGNQLGTTNSNDHPTTCLESSRFSFDENLIKTSSDSQLKQQQAENSTKKLPLSRFLSTSEEKISTDVSEGWNPLSPVSIDCETEAERLLSSRCGSRTSGRSFRTVDSMTNVTRISVSSLDLGSSQSSDSISSVSSVSSSEGSDVAEEDYQEQWNNLWKENYEKEYIFQYNKFIADNQETDDHVDILKDILEVKEFDNVTVASSETLICDDFRFNEQCDKRQHLFEVDSLSEVKSDTELFKSPSPLTVDHSLSDYKRGFSIIRKFRDRAASLNTDVSDSEVGSPIHLSDLKGRSLRTLGMEEKCADVADQTEYLSNEEKEVSFYIEETEDLAMMANMGLPTSFGRTLPGKNESSNAPIGKPRHSDEGPASGRFPFFGFPGLPSIERKLGDFAGIFFRF</sequence>
<evidence type="ECO:0000313" key="7">
    <source>
        <dbReference type="Proteomes" id="UP000030742"/>
    </source>
</evidence>
<dbReference type="GO" id="GO:0003682">
    <property type="term" value="F:chromatin binding"/>
    <property type="evidence" value="ECO:0007669"/>
    <property type="project" value="TreeGrafter"/>
</dbReference>
<keyword evidence="4" id="KW-0539">Nucleus</keyword>
<dbReference type="AlphaFoldDB" id="U4UHS8"/>
<protein>
    <recommendedName>
        <fullName evidence="3">Mini-chromosome maintenance complex-binding protein</fullName>
    </recommendedName>
</protein>
<dbReference type="OrthoDB" id="329666at2759"/>
<feature type="compositionally biased region" description="Polar residues" evidence="5">
    <location>
        <begin position="159"/>
        <end position="174"/>
    </location>
</feature>
<dbReference type="InterPro" id="IPR019140">
    <property type="entry name" value="MCM_complex-bd"/>
</dbReference>